<dbReference type="GO" id="GO:0008270">
    <property type="term" value="F:zinc ion binding"/>
    <property type="evidence" value="ECO:0007669"/>
    <property type="project" value="UniProtKB-KW"/>
</dbReference>
<dbReference type="EMBL" id="JARKIF010000029">
    <property type="protein sequence ID" value="KAJ7613076.1"/>
    <property type="molecule type" value="Genomic_DNA"/>
</dbReference>
<evidence type="ECO:0000259" key="5">
    <source>
        <dbReference type="PROSITE" id="PS50865"/>
    </source>
</evidence>
<dbReference type="Proteomes" id="UP001221142">
    <property type="component" value="Unassembled WGS sequence"/>
</dbReference>
<keyword evidence="2 4" id="KW-0863">Zinc-finger</keyword>
<keyword evidence="1" id="KW-0479">Metal-binding</keyword>
<evidence type="ECO:0000256" key="3">
    <source>
        <dbReference type="ARBA" id="ARBA00022833"/>
    </source>
</evidence>
<evidence type="ECO:0000313" key="6">
    <source>
        <dbReference type="EMBL" id="KAJ7613076.1"/>
    </source>
</evidence>
<evidence type="ECO:0000256" key="4">
    <source>
        <dbReference type="PROSITE-ProRule" id="PRU00134"/>
    </source>
</evidence>
<keyword evidence="3" id="KW-0862">Zinc</keyword>
<sequence>MPFSLANFSIKTPGIPPDIQLASSDPLAWEERWEQVFRVAEAQGHRFVEDWAHKFAISKVMQSPENPDAVIRCTRSLRETLCELQTQVTYDAAPFLAENEVQRRWMSASPARRGEIILAGLVSACTNIPAMHDARLFCEKEMSVESHRQNGRLFLDLLEEMTVPNPTVDSPTYISNPVWDAISADQTTLSAKIALAKHLGDRNLLIGYVVNFALCSILDLAPPGIYQMKGASKPHKSKKAGVQLGQDRVRRACGEEAAKAFGKVALEMGKGIYAQEKEVYVEGKQAFQMCRKINDGTKQYPRCKRCWDTMHRQVLYCSPECQKVDWKAGHKKECGKLLQFEDLAPSTPEQQSPQIGPRLSGFKRPGALLFQVAQLKRLSPEYDYLIFLDKGQACFSFPHPPIRAAFRTCRDKAMTTGDRRAVATLGHFLLFKIGVDPDDMMEQIEVEYDFPEILCAVDEMEERRFLDFAERPPLILDAGVSPAEWKAVPSTWLDVGIVPSSRNRV</sequence>
<name>A0AAD7B8K0_9AGAR</name>
<reference evidence="6" key="1">
    <citation type="submission" date="2023-03" db="EMBL/GenBank/DDBJ databases">
        <title>Massive genome expansion in bonnet fungi (Mycena s.s.) driven by repeated elements and novel gene families across ecological guilds.</title>
        <authorList>
            <consortium name="Lawrence Berkeley National Laboratory"/>
            <person name="Harder C.B."/>
            <person name="Miyauchi S."/>
            <person name="Viragh M."/>
            <person name="Kuo A."/>
            <person name="Thoen E."/>
            <person name="Andreopoulos B."/>
            <person name="Lu D."/>
            <person name="Skrede I."/>
            <person name="Drula E."/>
            <person name="Henrissat B."/>
            <person name="Morin E."/>
            <person name="Kohler A."/>
            <person name="Barry K."/>
            <person name="LaButti K."/>
            <person name="Morin E."/>
            <person name="Salamov A."/>
            <person name="Lipzen A."/>
            <person name="Mereny Z."/>
            <person name="Hegedus B."/>
            <person name="Baldrian P."/>
            <person name="Stursova M."/>
            <person name="Weitz H."/>
            <person name="Taylor A."/>
            <person name="Grigoriev I.V."/>
            <person name="Nagy L.G."/>
            <person name="Martin F."/>
            <person name="Kauserud H."/>
        </authorList>
    </citation>
    <scope>NUCLEOTIDE SEQUENCE</scope>
    <source>
        <strain evidence="6">9284</strain>
    </source>
</reference>
<evidence type="ECO:0000256" key="1">
    <source>
        <dbReference type="ARBA" id="ARBA00022723"/>
    </source>
</evidence>
<comment type="caution">
    <text evidence="6">The sequence shown here is derived from an EMBL/GenBank/DDBJ whole genome shotgun (WGS) entry which is preliminary data.</text>
</comment>
<protein>
    <recommendedName>
        <fullName evidence="5">MYND-type domain-containing protein</fullName>
    </recommendedName>
</protein>
<dbReference type="SUPFAM" id="SSF144232">
    <property type="entry name" value="HIT/MYND zinc finger-like"/>
    <property type="match status" value="1"/>
</dbReference>
<feature type="domain" description="MYND-type" evidence="5">
    <location>
        <begin position="290"/>
        <end position="334"/>
    </location>
</feature>
<accession>A0AAD7B8K0</accession>
<evidence type="ECO:0000313" key="7">
    <source>
        <dbReference type="Proteomes" id="UP001221142"/>
    </source>
</evidence>
<dbReference type="Gene3D" id="6.10.140.2220">
    <property type="match status" value="1"/>
</dbReference>
<gene>
    <name evidence="6" type="ORF">FB45DRAFT_1112779</name>
</gene>
<dbReference type="InterPro" id="IPR002893">
    <property type="entry name" value="Znf_MYND"/>
</dbReference>
<dbReference type="Pfam" id="PF01753">
    <property type="entry name" value="zf-MYND"/>
    <property type="match status" value="1"/>
</dbReference>
<dbReference type="PROSITE" id="PS50865">
    <property type="entry name" value="ZF_MYND_2"/>
    <property type="match status" value="1"/>
</dbReference>
<organism evidence="6 7">
    <name type="scientific">Roridomyces roridus</name>
    <dbReference type="NCBI Taxonomy" id="1738132"/>
    <lineage>
        <taxon>Eukaryota</taxon>
        <taxon>Fungi</taxon>
        <taxon>Dikarya</taxon>
        <taxon>Basidiomycota</taxon>
        <taxon>Agaricomycotina</taxon>
        <taxon>Agaricomycetes</taxon>
        <taxon>Agaricomycetidae</taxon>
        <taxon>Agaricales</taxon>
        <taxon>Marasmiineae</taxon>
        <taxon>Mycenaceae</taxon>
        <taxon>Roridomyces</taxon>
    </lineage>
</organism>
<keyword evidence="7" id="KW-1185">Reference proteome</keyword>
<proteinExistence type="predicted"/>
<dbReference type="AlphaFoldDB" id="A0AAD7B8K0"/>
<evidence type="ECO:0000256" key="2">
    <source>
        <dbReference type="ARBA" id="ARBA00022771"/>
    </source>
</evidence>